<organism evidence="2 3">
    <name type="scientific">Paenibacillus uliginis N3/975</name>
    <dbReference type="NCBI Taxonomy" id="1313296"/>
    <lineage>
        <taxon>Bacteria</taxon>
        <taxon>Bacillati</taxon>
        <taxon>Bacillota</taxon>
        <taxon>Bacilli</taxon>
        <taxon>Bacillales</taxon>
        <taxon>Paenibacillaceae</taxon>
        <taxon>Paenibacillus</taxon>
    </lineage>
</organism>
<dbReference type="STRING" id="1313296.SAMN05661091_5678"/>
<keyword evidence="1" id="KW-0812">Transmembrane</keyword>
<gene>
    <name evidence="2" type="ORF">SAMN05661091_5678</name>
</gene>
<evidence type="ECO:0000313" key="2">
    <source>
        <dbReference type="EMBL" id="SMF92096.1"/>
    </source>
</evidence>
<dbReference type="Proteomes" id="UP000192940">
    <property type="component" value="Chromosome I"/>
</dbReference>
<keyword evidence="3" id="KW-1185">Reference proteome</keyword>
<protein>
    <submittedName>
        <fullName evidence="2">Uncharacterized protein</fullName>
    </submittedName>
</protein>
<name>A0A1X7HSQ8_9BACL</name>
<accession>A0A1X7HSQ8</accession>
<feature type="transmembrane region" description="Helical" evidence="1">
    <location>
        <begin position="12"/>
        <end position="33"/>
    </location>
</feature>
<dbReference type="AlphaFoldDB" id="A0A1X7HSQ8"/>
<dbReference type="Pfam" id="PF20181">
    <property type="entry name" value="DUF6544"/>
    <property type="match status" value="1"/>
</dbReference>
<proteinExistence type="predicted"/>
<dbReference type="RefSeq" id="WP_244562873.1">
    <property type="nucleotide sequence ID" value="NZ_LT840184.1"/>
</dbReference>
<reference evidence="2 3" key="1">
    <citation type="submission" date="2017-04" db="EMBL/GenBank/DDBJ databases">
        <authorList>
            <person name="Afonso C.L."/>
            <person name="Miller P.J."/>
            <person name="Scott M.A."/>
            <person name="Spackman E."/>
            <person name="Goraichik I."/>
            <person name="Dimitrov K.M."/>
            <person name="Suarez D.L."/>
            <person name="Swayne D.E."/>
        </authorList>
    </citation>
    <scope>NUCLEOTIDE SEQUENCE [LARGE SCALE GENOMIC DNA]</scope>
    <source>
        <strain evidence="2 3">N3/975</strain>
    </source>
</reference>
<keyword evidence="1" id="KW-1133">Transmembrane helix</keyword>
<dbReference type="InterPro" id="IPR046674">
    <property type="entry name" value="DUF6544"/>
</dbReference>
<dbReference type="EMBL" id="LT840184">
    <property type="protein sequence ID" value="SMF92096.1"/>
    <property type="molecule type" value="Genomic_DNA"/>
</dbReference>
<keyword evidence="1" id="KW-0472">Membrane</keyword>
<sequence length="289" mass="32900">MMKRKGAKKIMWMIVAIIAVIVVGIIVFFNVPYSKTKTAFNQVVTEHINNSKAVNDVFTLDDVKELPHPVRKYFEYSGYIGTPKMSYMKAAFKNVDFIMSPEKPALKIDYTQYNFVHEPIRFAYIDTAMYGIPFEGFDKYTDGDGSMKGVLAKVVTLFNQKGEEMNKACLVTFLSESLIMPNAVLQPYITWEAVDDTHAKATISYNDLSASGIFTFNENGELLSFTTEDRSIISADGAIQQVRWSVKFKDYKSIGEIKQPTHLQAVWNYDHGDLIYFDSNCFTVEYDTN</sequence>
<evidence type="ECO:0000256" key="1">
    <source>
        <dbReference type="SAM" id="Phobius"/>
    </source>
</evidence>
<evidence type="ECO:0000313" key="3">
    <source>
        <dbReference type="Proteomes" id="UP000192940"/>
    </source>
</evidence>